<dbReference type="SUPFAM" id="SSF54423">
    <property type="entry name" value="DsbC/DsbG N-terminal domain-like"/>
    <property type="match status" value="1"/>
</dbReference>
<gene>
    <name evidence="3" type="ORF">BKP64_06020</name>
</gene>
<dbReference type="KEGG" id="msq:BKP64_06020"/>
<keyword evidence="4" id="KW-1185">Reference proteome</keyword>
<evidence type="ECO:0000259" key="2">
    <source>
        <dbReference type="Pfam" id="PF13098"/>
    </source>
</evidence>
<dbReference type="STRING" id="1874317.BKP64_06020"/>
<accession>A0A1D9GJQ5</accession>
<dbReference type="Gene3D" id="3.40.30.10">
    <property type="entry name" value="Glutaredoxin"/>
    <property type="match status" value="1"/>
</dbReference>
<protein>
    <recommendedName>
        <fullName evidence="1">Thiol:disulfide interchange protein</fullName>
    </recommendedName>
</protein>
<evidence type="ECO:0000313" key="3">
    <source>
        <dbReference type="EMBL" id="AOY87764.1"/>
    </source>
</evidence>
<dbReference type="PANTHER" id="PTHR35272:SF4">
    <property type="entry name" value="THIOL:DISULFIDE INTERCHANGE PROTEIN DSBG"/>
    <property type="match status" value="1"/>
</dbReference>
<dbReference type="NCBIfam" id="NF008657">
    <property type="entry name" value="PRK11657.1"/>
    <property type="match status" value="1"/>
</dbReference>
<evidence type="ECO:0000256" key="1">
    <source>
        <dbReference type="RuleBase" id="RU364038"/>
    </source>
</evidence>
<dbReference type="GO" id="GO:0042597">
    <property type="term" value="C:periplasmic space"/>
    <property type="evidence" value="ECO:0007669"/>
    <property type="project" value="UniProtKB-SubCell"/>
</dbReference>
<organism evidence="3 4">
    <name type="scientific">Marinobacter salinus</name>
    <dbReference type="NCBI Taxonomy" id="1874317"/>
    <lineage>
        <taxon>Bacteria</taxon>
        <taxon>Pseudomonadati</taxon>
        <taxon>Pseudomonadota</taxon>
        <taxon>Gammaproteobacteria</taxon>
        <taxon>Pseudomonadales</taxon>
        <taxon>Marinobacteraceae</taxon>
        <taxon>Marinobacter</taxon>
    </lineage>
</organism>
<keyword evidence="1" id="KW-0574">Periplasm</keyword>
<feature type="domain" description="Thioredoxin-like fold" evidence="2">
    <location>
        <begin position="115"/>
        <end position="236"/>
    </location>
</feature>
<sequence length="251" mass="27751">MRDVLKVILVFVCLPGIAFGQYPDAVQVLIDDGLKIEARFNAPGGLEGYVGRRNGHPVSLYLMPDGEHVVIGKMVDGFGQNLSAEHIRAWLPELDLTGAWAKLENATWIGEGPGDAKRIVYVFTDPNCGYCIVFREKAKAFLKRGIQLRHIMVGIIQPTSLAKAASVIASQDPVAQLDYHDSQFPRDWLDTPENIPEPLRVKIENNNRLMEALAISATPAVLYRDEHGEVRKIVGLPDDLGLSQAVFRSPE</sequence>
<keyword evidence="1" id="KW-0676">Redox-active center</keyword>
<proteinExistence type="inferred from homology"/>
<dbReference type="SUPFAM" id="SSF52833">
    <property type="entry name" value="Thioredoxin-like"/>
    <property type="match status" value="1"/>
</dbReference>
<dbReference type="PANTHER" id="PTHR35272">
    <property type="entry name" value="THIOL:DISULFIDE INTERCHANGE PROTEIN DSBC-RELATED"/>
    <property type="match status" value="1"/>
</dbReference>
<comment type="function">
    <text evidence="1">Required for disulfide bond formation in some periplasmic proteins. Acts by transferring its disulfide bond to other proteins and is reduced in the process.</text>
</comment>
<evidence type="ECO:0000313" key="4">
    <source>
        <dbReference type="Proteomes" id="UP000177445"/>
    </source>
</evidence>
<dbReference type="InterPro" id="IPR033954">
    <property type="entry name" value="DiS-bond_Isoase_DsbC/G"/>
</dbReference>
<comment type="similarity">
    <text evidence="1">Belongs to the thioredoxin family. DsbC subfamily.</text>
</comment>
<reference evidence="3 4" key="1">
    <citation type="submission" date="2016-10" db="EMBL/GenBank/DDBJ databases">
        <title>Marinobacter salinus sp. nov., a moderately halophilic bacterium isolated from a tidal flat environment.</title>
        <authorList>
            <person name="Park S.-J."/>
        </authorList>
    </citation>
    <scope>NUCLEOTIDE SEQUENCE [LARGE SCALE GENOMIC DNA]</scope>
    <source>
        <strain evidence="3 4">Hb8</strain>
    </source>
</reference>
<dbReference type="InterPro" id="IPR009094">
    <property type="entry name" value="DiS-bond_isomerase_DsbC/G_N_sf"/>
</dbReference>
<dbReference type="InterPro" id="IPR051470">
    <property type="entry name" value="Thiol:disulfide_interchange"/>
</dbReference>
<dbReference type="RefSeq" id="WP_070967300.1">
    <property type="nucleotide sequence ID" value="NZ_CP017715.1"/>
</dbReference>
<comment type="subcellular location">
    <subcellularLocation>
        <location evidence="1">Periplasm</location>
    </subcellularLocation>
</comment>
<dbReference type="Pfam" id="PF13098">
    <property type="entry name" value="Thioredoxin_2"/>
    <property type="match status" value="1"/>
</dbReference>
<dbReference type="CDD" id="cd03020">
    <property type="entry name" value="DsbA_DsbC_DsbG"/>
    <property type="match status" value="1"/>
</dbReference>
<name>A0A1D9GJQ5_9GAMM</name>
<dbReference type="AlphaFoldDB" id="A0A1D9GJQ5"/>
<dbReference type="InterPro" id="IPR036249">
    <property type="entry name" value="Thioredoxin-like_sf"/>
</dbReference>
<dbReference type="Gene3D" id="3.10.450.70">
    <property type="entry name" value="Disulphide bond isomerase, DsbC/G, N-terminal"/>
    <property type="match status" value="1"/>
</dbReference>
<dbReference type="InterPro" id="IPR012336">
    <property type="entry name" value="Thioredoxin-like_fold"/>
</dbReference>
<dbReference type="Proteomes" id="UP000177445">
    <property type="component" value="Chromosome"/>
</dbReference>
<dbReference type="EMBL" id="CP017715">
    <property type="protein sequence ID" value="AOY87764.1"/>
    <property type="molecule type" value="Genomic_DNA"/>
</dbReference>
<keyword evidence="1" id="KW-0732">Signal</keyword>